<evidence type="ECO:0000313" key="2">
    <source>
        <dbReference type="Proteomes" id="UP000028523"/>
    </source>
</evidence>
<evidence type="ECO:0000313" key="1">
    <source>
        <dbReference type="EMBL" id="KFB07767.1"/>
    </source>
</evidence>
<dbReference type="EMBL" id="AWQU01000064">
    <property type="protein sequence ID" value="KFB07767.1"/>
    <property type="molecule type" value="Genomic_DNA"/>
</dbReference>
<protein>
    <submittedName>
        <fullName evidence="1">Uncharacterized protein</fullName>
    </submittedName>
</protein>
<sequence length="359" mass="42536">MNLYNYFENIQNKVPLPKSTKDFTISSGDFGDGFKYLNINYSKVISTQNENKWILTFYFYVNGSYFLPTDFFIIDINTPFGVYENVSIYETTDAESKILYDNKKEYKKIYKTIVSIDINEVEYLLQSQGKQIGFDIKFSANPEVLKTSFENISTKDFQNFVNEITDQKIHLDIEYKNVYNADLYGVFSIPKKEVFDTNKRQEYIGYPIILKGQNYVDDPFQNILELTSLKTDINKNIRIDNVYLNIIYNYQNKYKNDAIDLSNININGLTNLDINLEKYDIYFDKKESKMQIKNGNKGLYFDFETEGYYIVEFSLYVDNIKKNFIFKNNFKHLKENSFYNINCLETNKILENFNLVKNY</sequence>
<name>A0A084U481_MALIO</name>
<comment type="caution">
    <text evidence="1">The sequence shown here is derived from an EMBL/GenBank/DDBJ whole genome shotgun (WGS) entry which is preliminary data.</text>
</comment>
<accession>A0A084U481</accession>
<gene>
    <name evidence="1" type="ORF">P271_626</name>
</gene>
<dbReference type="AlphaFoldDB" id="A0A084U481"/>
<keyword evidence="2" id="KW-1185">Reference proteome</keyword>
<proteinExistence type="predicted"/>
<dbReference type="RefSeq" id="WP_036451551.1">
    <property type="nucleotide sequence ID" value="NZ_AWQU01000064.1"/>
</dbReference>
<dbReference type="Proteomes" id="UP000028523">
    <property type="component" value="Unassembled WGS sequence"/>
</dbReference>
<reference evidence="1 2" key="1">
    <citation type="journal article" date="2014" name="PLoS ONE">
        <title>Reduction of Hydrogen Peroxide Accumulation and Toxicity by a Catalase from Mycoplasma iowae.</title>
        <authorList>
            <person name="Pritchard R.E."/>
            <person name="Prassinos A.J."/>
            <person name="Osborne J.D."/>
            <person name="Raviv Z."/>
            <person name="Balish M.F."/>
        </authorList>
    </citation>
    <scope>NUCLEOTIDE SEQUENCE [LARGE SCALE GENOMIC DNA]</scope>
    <source>
        <strain evidence="1 2">DK-CPA</strain>
    </source>
</reference>
<organism evidence="1 2">
    <name type="scientific">Malacoplasma iowae DK-CPA</name>
    <dbReference type="NCBI Taxonomy" id="1394179"/>
    <lineage>
        <taxon>Bacteria</taxon>
        <taxon>Bacillati</taxon>
        <taxon>Mycoplasmatota</taxon>
        <taxon>Mycoplasmoidales</taxon>
        <taxon>Mycoplasmoidaceae</taxon>
        <taxon>Malacoplasma</taxon>
    </lineage>
</organism>